<dbReference type="Proteomes" id="UP000197468">
    <property type="component" value="Unassembled WGS sequence"/>
</dbReference>
<evidence type="ECO:0000313" key="2">
    <source>
        <dbReference type="Proteomes" id="UP000197468"/>
    </source>
</evidence>
<name>A0A246J360_9BURK</name>
<accession>A0A246J360</accession>
<proteinExistence type="predicted"/>
<gene>
    <name evidence="1" type="ORF">CDN99_20140</name>
</gene>
<dbReference type="OrthoDB" id="8912437at2"/>
<reference evidence="1 2" key="1">
    <citation type="journal article" date="2008" name="Int. J. Syst. Evol. Microbiol.">
        <title>Description of Roseateles aquatilis sp. nov. and Roseateles terrae sp. nov., in the class Betaproteobacteria, and emended description of the genus Roseateles.</title>
        <authorList>
            <person name="Gomila M."/>
            <person name="Bowien B."/>
            <person name="Falsen E."/>
            <person name="Moore E.R."/>
            <person name="Lalucat J."/>
        </authorList>
    </citation>
    <scope>NUCLEOTIDE SEQUENCE [LARGE SCALE GENOMIC DNA]</scope>
    <source>
        <strain evidence="1 2">CCUG 48205</strain>
    </source>
</reference>
<dbReference type="AlphaFoldDB" id="A0A246J360"/>
<protein>
    <submittedName>
        <fullName evidence="1">Uncharacterized protein</fullName>
    </submittedName>
</protein>
<keyword evidence="2" id="KW-1185">Reference proteome</keyword>
<evidence type="ECO:0000313" key="1">
    <source>
        <dbReference type="EMBL" id="OWQ87037.1"/>
    </source>
</evidence>
<organism evidence="1 2">
    <name type="scientific">Roseateles aquatilis</name>
    <dbReference type="NCBI Taxonomy" id="431061"/>
    <lineage>
        <taxon>Bacteria</taxon>
        <taxon>Pseudomonadati</taxon>
        <taxon>Pseudomonadota</taxon>
        <taxon>Betaproteobacteria</taxon>
        <taxon>Burkholderiales</taxon>
        <taxon>Sphaerotilaceae</taxon>
        <taxon>Roseateles</taxon>
    </lineage>
</organism>
<dbReference type="EMBL" id="NIOF01000010">
    <property type="protein sequence ID" value="OWQ87037.1"/>
    <property type="molecule type" value="Genomic_DNA"/>
</dbReference>
<comment type="caution">
    <text evidence="1">The sequence shown here is derived from an EMBL/GenBank/DDBJ whole genome shotgun (WGS) entry which is preliminary data.</text>
</comment>
<sequence>MPAHAGNQTGRIKTITIRASDGLVYFVLENAHQDKPACATGDYWMIKDENSAAGKRQLAVLIAARSMGQPVTAIGPGTCTRWADGEDLNELYM</sequence>